<gene>
    <name evidence="1" type="ORF">IQ26_05658</name>
</gene>
<evidence type="ECO:0000313" key="2">
    <source>
        <dbReference type="Proteomes" id="UP000317122"/>
    </source>
</evidence>
<protein>
    <submittedName>
        <fullName evidence="1">Uncharacterized protein</fullName>
    </submittedName>
</protein>
<evidence type="ECO:0000313" key="1">
    <source>
        <dbReference type="EMBL" id="TWI26962.1"/>
    </source>
</evidence>
<organism evidence="1 2">
    <name type="scientific">Mesorhizobium tianshanense</name>
    <dbReference type="NCBI Taxonomy" id="39844"/>
    <lineage>
        <taxon>Bacteria</taxon>
        <taxon>Pseudomonadati</taxon>
        <taxon>Pseudomonadota</taxon>
        <taxon>Alphaproteobacteria</taxon>
        <taxon>Hyphomicrobiales</taxon>
        <taxon>Phyllobacteriaceae</taxon>
        <taxon>Mesorhizobium</taxon>
    </lineage>
</organism>
<reference evidence="1 2" key="1">
    <citation type="journal article" date="2015" name="Stand. Genomic Sci.">
        <title>Genomic Encyclopedia of Bacterial and Archaeal Type Strains, Phase III: the genomes of soil and plant-associated and newly described type strains.</title>
        <authorList>
            <person name="Whitman W.B."/>
            <person name="Woyke T."/>
            <person name="Klenk H.P."/>
            <person name="Zhou Y."/>
            <person name="Lilburn T.G."/>
            <person name="Beck B.J."/>
            <person name="De Vos P."/>
            <person name="Vandamme P."/>
            <person name="Eisen J.A."/>
            <person name="Garrity G."/>
            <person name="Hugenholtz P."/>
            <person name="Kyrpides N.C."/>
        </authorList>
    </citation>
    <scope>NUCLEOTIDE SEQUENCE [LARGE SCALE GENOMIC DNA]</scope>
    <source>
        <strain evidence="1 2">CGMCC 1.2546</strain>
    </source>
</reference>
<dbReference type="Proteomes" id="UP000317122">
    <property type="component" value="Unassembled WGS sequence"/>
</dbReference>
<accession>A0A562N441</accession>
<dbReference type="EMBL" id="VLKT01000044">
    <property type="protein sequence ID" value="TWI26962.1"/>
    <property type="molecule type" value="Genomic_DNA"/>
</dbReference>
<keyword evidence="2" id="KW-1185">Reference proteome</keyword>
<dbReference type="Gene3D" id="3.40.50.300">
    <property type="entry name" value="P-loop containing nucleotide triphosphate hydrolases"/>
    <property type="match status" value="1"/>
</dbReference>
<name>A0A562N441_9HYPH</name>
<dbReference type="RefSeq" id="WP_208760227.1">
    <property type="nucleotide sequence ID" value="NZ_BSPF01000015.1"/>
</dbReference>
<dbReference type="AlphaFoldDB" id="A0A562N441"/>
<sequence>MLSSESRAPLIVDQPEDNLDSEFIYKTLVPVLRRVKERRQVIVVTHNANIAVLGDAEQIVVLKATNDQATITSRGSIDEPATREAACAILEGTREAFERRARIYGKRMDA</sequence>
<dbReference type="SUPFAM" id="SSF52540">
    <property type="entry name" value="P-loop containing nucleoside triphosphate hydrolases"/>
    <property type="match status" value="1"/>
</dbReference>
<comment type="caution">
    <text evidence="1">The sequence shown here is derived from an EMBL/GenBank/DDBJ whole genome shotgun (WGS) entry which is preliminary data.</text>
</comment>
<proteinExistence type="predicted"/>
<dbReference type="InterPro" id="IPR027417">
    <property type="entry name" value="P-loop_NTPase"/>
</dbReference>